<evidence type="ECO:0000256" key="5">
    <source>
        <dbReference type="ARBA" id="ARBA00022692"/>
    </source>
</evidence>
<evidence type="ECO:0000259" key="9">
    <source>
        <dbReference type="PROSITE" id="PS50850"/>
    </source>
</evidence>
<dbReference type="PROSITE" id="PS50850">
    <property type="entry name" value="MFS"/>
    <property type="match status" value="1"/>
</dbReference>
<dbReference type="InterPro" id="IPR050549">
    <property type="entry name" value="MFS_Trehalose_Transporter"/>
</dbReference>
<dbReference type="Pfam" id="PF00083">
    <property type="entry name" value="Sugar_tr"/>
    <property type="match status" value="1"/>
</dbReference>
<protein>
    <submittedName>
        <fullName evidence="10">Facilitated trehalose transporter Tret1</fullName>
    </submittedName>
</protein>
<dbReference type="FunFam" id="1.20.1250.20:FF:000218">
    <property type="entry name" value="facilitated trehalose transporter Tret1"/>
    <property type="match status" value="1"/>
</dbReference>
<feature type="transmembrane region" description="Helical" evidence="8">
    <location>
        <begin position="493"/>
        <end position="511"/>
    </location>
</feature>
<comment type="subcellular location">
    <subcellularLocation>
        <location evidence="1">Cell membrane</location>
        <topology evidence="1">Multi-pass membrane protein</topology>
    </subcellularLocation>
</comment>
<keyword evidence="6 8" id="KW-1133">Transmembrane helix</keyword>
<feature type="domain" description="Major facilitator superfamily (MFS) profile" evidence="9">
    <location>
        <begin position="84"/>
        <end position="515"/>
    </location>
</feature>
<evidence type="ECO:0000256" key="4">
    <source>
        <dbReference type="ARBA" id="ARBA00022597"/>
    </source>
</evidence>
<feature type="transmembrane region" description="Helical" evidence="8">
    <location>
        <begin position="399"/>
        <end position="421"/>
    </location>
</feature>
<evidence type="ECO:0000256" key="8">
    <source>
        <dbReference type="SAM" id="Phobius"/>
    </source>
</evidence>
<keyword evidence="4" id="KW-0762">Sugar transport</keyword>
<feature type="transmembrane region" description="Helical" evidence="8">
    <location>
        <begin position="369"/>
        <end position="387"/>
    </location>
</feature>
<dbReference type="EMBL" id="HBUF01348371">
    <property type="protein sequence ID" value="CAG6711556.1"/>
    <property type="molecule type" value="Transcribed_RNA"/>
</dbReference>
<keyword evidence="5 8" id="KW-0812">Transmembrane</keyword>
<dbReference type="PANTHER" id="PTHR48021">
    <property type="match status" value="1"/>
</dbReference>
<feature type="transmembrane region" description="Helical" evidence="8">
    <location>
        <begin position="332"/>
        <end position="349"/>
    </location>
</feature>
<feature type="transmembrane region" description="Helical" evidence="8">
    <location>
        <begin position="88"/>
        <end position="111"/>
    </location>
</feature>
<feature type="transmembrane region" description="Helical" evidence="8">
    <location>
        <begin position="163"/>
        <end position="182"/>
    </location>
</feature>
<feature type="transmembrane region" description="Helical" evidence="8">
    <location>
        <begin position="188"/>
        <end position="210"/>
    </location>
</feature>
<dbReference type="AlphaFoldDB" id="A0A8D8UUT1"/>
<sequence length="547" mass="61571">MNPVLNEENKVSSVLNGERKVNSELNEENKVNSVLNEENKVSVLNEENKVNSVLNGESKIEPVEYAAQNVTTIEYGFRSACSQVLATLTLYCLIISVGMCFGMPTVVIGVLNQNIASNQTILQTPNLILSDEQSSWLGSIVFLFRPVGAIVSGSLIQYVGRTRVMIAVGIPFCVGWITLYMAESVLMILLGTVIMAVGVGCVEAPVLTYIGEISEPRLRGSLTSFVIAACQFGAALIFLIFALTDWRTTMLISAVVPALTMIVLAFIPESPTWLISKRRLEDAEQSLRWVRGWSKKPKVRVEFERLVQRTQNNTQPEGQFSQLRRPEFKRPFIMIIILFIITIIPSLQPMRPFYVEIFQTYDFPVRTEWFLVLITLLSILASFVGTFTVHRFGKRGISLWSLGINTTATLMLSVCSMNLHWSGWIPLSLFCICFWVSNYGMLSLPWMYIAEVYPLEMRGIASGLSAASASLVLFISTKTYMNLTSWFGLHGTLFIYTSISFLGFIYVYFCVPETEGRRLEEIMQFFADRKRARDFNKSKPISSTQSK</sequence>
<dbReference type="InterPro" id="IPR005828">
    <property type="entry name" value="MFS_sugar_transport-like"/>
</dbReference>
<evidence type="ECO:0000256" key="3">
    <source>
        <dbReference type="ARBA" id="ARBA00022475"/>
    </source>
</evidence>
<dbReference type="InterPro" id="IPR020846">
    <property type="entry name" value="MFS_dom"/>
</dbReference>
<feature type="transmembrane region" description="Helical" evidence="8">
    <location>
        <begin position="222"/>
        <end position="243"/>
    </location>
</feature>
<evidence type="ECO:0000256" key="1">
    <source>
        <dbReference type="ARBA" id="ARBA00004651"/>
    </source>
</evidence>
<feature type="transmembrane region" description="Helical" evidence="8">
    <location>
        <begin position="460"/>
        <end position="481"/>
    </location>
</feature>
<organism evidence="10">
    <name type="scientific">Cacopsylla melanoneura</name>
    <dbReference type="NCBI Taxonomy" id="428564"/>
    <lineage>
        <taxon>Eukaryota</taxon>
        <taxon>Metazoa</taxon>
        <taxon>Ecdysozoa</taxon>
        <taxon>Arthropoda</taxon>
        <taxon>Hexapoda</taxon>
        <taxon>Insecta</taxon>
        <taxon>Pterygota</taxon>
        <taxon>Neoptera</taxon>
        <taxon>Paraneoptera</taxon>
        <taxon>Hemiptera</taxon>
        <taxon>Sternorrhyncha</taxon>
        <taxon>Psylloidea</taxon>
        <taxon>Psyllidae</taxon>
        <taxon>Psyllinae</taxon>
        <taxon>Cacopsylla</taxon>
    </lineage>
</organism>
<keyword evidence="7 8" id="KW-0472">Membrane</keyword>
<dbReference type="GO" id="GO:0005886">
    <property type="term" value="C:plasma membrane"/>
    <property type="evidence" value="ECO:0007669"/>
    <property type="project" value="UniProtKB-SubCell"/>
</dbReference>
<dbReference type="GO" id="GO:0022857">
    <property type="term" value="F:transmembrane transporter activity"/>
    <property type="evidence" value="ECO:0007669"/>
    <property type="project" value="InterPro"/>
</dbReference>
<accession>A0A8D8UUT1</accession>
<dbReference type="Gene3D" id="1.20.1250.20">
    <property type="entry name" value="MFS general substrate transporter like domains"/>
    <property type="match status" value="1"/>
</dbReference>
<evidence type="ECO:0000313" key="10">
    <source>
        <dbReference type="EMBL" id="CAG6711556.1"/>
    </source>
</evidence>
<reference evidence="10" key="1">
    <citation type="submission" date="2021-05" db="EMBL/GenBank/DDBJ databases">
        <authorList>
            <person name="Alioto T."/>
            <person name="Alioto T."/>
            <person name="Gomez Garrido J."/>
        </authorList>
    </citation>
    <scope>NUCLEOTIDE SEQUENCE</scope>
</reference>
<dbReference type="InterPro" id="IPR036259">
    <property type="entry name" value="MFS_trans_sf"/>
</dbReference>
<feature type="transmembrane region" description="Helical" evidence="8">
    <location>
        <begin position="249"/>
        <end position="268"/>
    </location>
</feature>
<evidence type="ECO:0000256" key="6">
    <source>
        <dbReference type="ARBA" id="ARBA00022989"/>
    </source>
</evidence>
<keyword evidence="2" id="KW-0813">Transport</keyword>
<feature type="transmembrane region" description="Helical" evidence="8">
    <location>
        <begin position="136"/>
        <end position="156"/>
    </location>
</feature>
<keyword evidence="3" id="KW-1003">Cell membrane</keyword>
<dbReference type="SUPFAM" id="SSF103473">
    <property type="entry name" value="MFS general substrate transporter"/>
    <property type="match status" value="1"/>
</dbReference>
<evidence type="ECO:0000256" key="7">
    <source>
        <dbReference type="ARBA" id="ARBA00023136"/>
    </source>
</evidence>
<evidence type="ECO:0000256" key="2">
    <source>
        <dbReference type="ARBA" id="ARBA00022448"/>
    </source>
</evidence>
<proteinExistence type="predicted"/>
<name>A0A8D8UUT1_9HEMI</name>
<dbReference type="PANTHER" id="PTHR48021:SF39">
    <property type="entry name" value="MAJOR FACILITATOR SUPERFAMILY (MFS) PROFILE DOMAIN-CONTAINING PROTEIN"/>
    <property type="match status" value="1"/>
</dbReference>
<feature type="transmembrane region" description="Helical" evidence="8">
    <location>
        <begin position="427"/>
        <end position="448"/>
    </location>
</feature>